<gene>
    <name evidence="2" type="ORF">IW15_05455</name>
</gene>
<dbReference type="AlphaFoldDB" id="A0A086A982"/>
<dbReference type="GO" id="GO:0005737">
    <property type="term" value="C:cytoplasm"/>
    <property type="evidence" value="ECO:0007669"/>
    <property type="project" value="TreeGrafter"/>
</dbReference>
<organism evidence="2 3">
    <name type="scientific">Chryseobacterium soli</name>
    <dbReference type="NCBI Taxonomy" id="445961"/>
    <lineage>
        <taxon>Bacteria</taxon>
        <taxon>Pseudomonadati</taxon>
        <taxon>Bacteroidota</taxon>
        <taxon>Flavobacteriia</taxon>
        <taxon>Flavobacteriales</taxon>
        <taxon>Weeksellaceae</taxon>
        <taxon>Chryseobacterium group</taxon>
        <taxon>Chryseobacterium</taxon>
    </lineage>
</organism>
<comment type="caution">
    <text evidence="2">The sequence shown here is derived from an EMBL/GenBank/DDBJ whole genome shotgun (WGS) entry which is preliminary data.</text>
</comment>
<evidence type="ECO:0000313" key="2">
    <source>
        <dbReference type="EMBL" id="KFF13246.1"/>
    </source>
</evidence>
<dbReference type="PANTHER" id="PTHR45982:SF1">
    <property type="entry name" value="REGULATOR OF CHROMOSOME CONDENSATION"/>
    <property type="match status" value="1"/>
</dbReference>
<protein>
    <recommendedName>
        <fullName evidence="4">Chromosome condensation regulator RCC1</fullName>
    </recommendedName>
</protein>
<feature type="chain" id="PRO_5001802410" description="Chromosome condensation regulator RCC1" evidence="1">
    <location>
        <begin position="22"/>
        <end position="513"/>
    </location>
</feature>
<dbReference type="OrthoDB" id="1214235at2"/>
<reference evidence="2 3" key="1">
    <citation type="submission" date="2014-07" db="EMBL/GenBank/DDBJ databases">
        <title>Genome of Chryseobacterium soli DSM 19298.</title>
        <authorList>
            <person name="Stropko S.J."/>
            <person name="Pipes S.E."/>
            <person name="Newman J."/>
        </authorList>
    </citation>
    <scope>NUCLEOTIDE SEQUENCE [LARGE SCALE GENOMIC DNA]</scope>
    <source>
        <strain evidence="2 3">DSM 19298</strain>
    </source>
</reference>
<dbReference type="Proteomes" id="UP000028705">
    <property type="component" value="Unassembled WGS sequence"/>
</dbReference>
<evidence type="ECO:0000313" key="3">
    <source>
        <dbReference type="Proteomes" id="UP000028705"/>
    </source>
</evidence>
<dbReference type="InterPro" id="IPR009091">
    <property type="entry name" value="RCC1/BLIP-II"/>
</dbReference>
<dbReference type="InterPro" id="IPR000408">
    <property type="entry name" value="Reg_chr_condens"/>
</dbReference>
<dbReference type="Pfam" id="PF13540">
    <property type="entry name" value="RCC1_2"/>
    <property type="match status" value="1"/>
</dbReference>
<proteinExistence type="predicted"/>
<dbReference type="EMBL" id="JPRH01000002">
    <property type="protein sequence ID" value="KFF13246.1"/>
    <property type="molecule type" value="Genomic_DNA"/>
</dbReference>
<dbReference type="SUPFAM" id="SSF50985">
    <property type="entry name" value="RCC1/BLIP-II"/>
    <property type="match status" value="2"/>
</dbReference>
<dbReference type="RefSeq" id="WP_034709895.1">
    <property type="nucleotide sequence ID" value="NZ_JPRH01000002.1"/>
</dbReference>
<name>A0A086A982_9FLAO</name>
<evidence type="ECO:0000256" key="1">
    <source>
        <dbReference type="SAM" id="SignalP"/>
    </source>
</evidence>
<dbReference type="PANTHER" id="PTHR45982">
    <property type="entry name" value="REGULATOR OF CHROMOSOME CONDENSATION"/>
    <property type="match status" value="1"/>
</dbReference>
<dbReference type="STRING" id="445961.IW15_05455"/>
<dbReference type="InterPro" id="IPR051553">
    <property type="entry name" value="Ran_GTPase-activating"/>
</dbReference>
<dbReference type="PROSITE" id="PS50012">
    <property type="entry name" value="RCC1_3"/>
    <property type="match status" value="1"/>
</dbReference>
<sequence length="513" mass="53892">MNVRKFFFPALVLGYIVGVKAQVGINTTTPQGIFHMQNTNSAKQMGVVMPIVDSASITLTPSSTTPVEATVVYDNTAKCLKLKRDATWTDCLLDKAGVSSVVNQILAGGNTGVPITALKIAAGDLYFDNLFISREDGYVYGMGYSTLRSLAKADGPYKPSILLARPAVDISAGYANGLAVLKNGELWAWGYNPYGSLGLDPLSIVNGTYPYNPVSMVSKVPLPAGIKAVRVRTFGNSHTFVLGDDGLLYAAGQNTNYRTGLGTNTGNTTAFTVLPFFKNLKTTTGVTVVDFNGSENFGQGVAVTSDGKLYVWGNSNNTQRNLASATLNGDIATPTDVTANFNLLAGEKIIRCVVDGYQGLALTNKDRLYGFGYNLAGAIGLGSSNNFSPTEITITGKLTDGTDPIMDLAIEQNAAIVSTKLNIYATGQANGISVLGVGDNNNRSAFTKMSIATIVPTTYTYGEVALGNYTSLIISGTAAAQGGSKVYGSGIGYYNSLGGSVTYPINSPANVTY</sequence>
<accession>A0A086A982</accession>
<keyword evidence="1" id="KW-0732">Signal</keyword>
<dbReference type="GO" id="GO:0005085">
    <property type="term" value="F:guanyl-nucleotide exchange factor activity"/>
    <property type="evidence" value="ECO:0007669"/>
    <property type="project" value="TreeGrafter"/>
</dbReference>
<dbReference type="Gene3D" id="2.130.10.30">
    <property type="entry name" value="Regulator of chromosome condensation 1/beta-lactamase-inhibitor protein II"/>
    <property type="match status" value="2"/>
</dbReference>
<evidence type="ECO:0008006" key="4">
    <source>
        <dbReference type="Google" id="ProtNLM"/>
    </source>
</evidence>
<dbReference type="eggNOG" id="COG5184">
    <property type="taxonomic scope" value="Bacteria"/>
</dbReference>
<keyword evidence="3" id="KW-1185">Reference proteome</keyword>
<feature type="signal peptide" evidence="1">
    <location>
        <begin position="1"/>
        <end position="21"/>
    </location>
</feature>